<keyword evidence="1" id="KW-0472">Membrane</keyword>
<keyword evidence="1" id="KW-0812">Transmembrane</keyword>
<feature type="transmembrane region" description="Helical" evidence="1">
    <location>
        <begin position="200"/>
        <end position="220"/>
    </location>
</feature>
<feature type="transmembrane region" description="Helical" evidence="1">
    <location>
        <begin position="122"/>
        <end position="142"/>
    </location>
</feature>
<keyword evidence="4" id="KW-1185">Reference proteome</keyword>
<feature type="transmembrane region" description="Helical" evidence="1">
    <location>
        <begin position="163"/>
        <end position="188"/>
    </location>
</feature>
<evidence type="ECO:0000313" key="4">
    <source>
        <dbReference type="Proteomes" id="UP000237797"/>
    </source>
</evidence>
<dbReference type="AlphaFoldDB" id="A0A2T0LJU5"/>
<organism evidence="3 4">
    <name type="scientific">Planifilum fimeticola</name>
    <dbReference type="NCBI Taxonomy" id="201975"/>
    <lineage>
        <taxon>Bacteria</taxon>
        <taxon>Bacillati</taxon>
        <taxon>Bacillota</taxon>
        <taxon>Bacilli</taxon>
        <taxon>Bacillales</taxon>
        <taxon>Thermoactinomycetaceae</taxon>
        <taxon>Planifilum</taxon>
    </lineage>
</organism>
<name>A0A2T0LJU5_9BACL</name>
<gene>
    <name evidence="3" type="ORF">CLV97_101277</name>
</gene>
<feature type="transmembrane region" description="Helical" evidence="1">
    <location>
        <begin position="85"/>
        <end position="107"/>
    </location>
</feature>
<reference evidence="3 4" key="1">
    <citation type="submission" date="2018-03" db="EMBL/GenBank/DDBJ databases">
        <title>Genomic Encyclopedia of Archaeal and Bacterial Type Strains, Phase II (KMG-II): from individual species to whole genera.</title>
        <authorList>
            <person name="Goeker M."/>
        </authorList>
    </citation>
    <scope>NUCLEOTIDE SEQUENCE [LARGE SCALE GENOMIC DNA]</scope>
    <source>
        <strain evidence="3 4">DSM 44946</strain>
    </source>
</reference>
<evidence type="ECO:0000259" key="2">
    <source>
        <dbReference type="Pfam" id="PF02517"/>
    </source>
</evidence>
<dbReference type="RefSeq" id="WP_106343714.1">
    <property type="nucleotide sequence ID" value="NZ_PVNE01000001.1"/>
</dbReference>
<keyword evidence="1" id="KW-1133">Transmembrane helix</keyword>
<evidence type="ECO:0000313" key="3">
    <source>
        <dbReference type="EMBL" id="PRX42786.1"/>
    </source>
</evidence>
<dbReference type="EMBL" id="PVNE01000001">
    <property type="protein sequence ID" value="PRX42786.1"/>
    <property type="molecule type" value="Genomic_DNA"/>
</dbReference>
<dbReference type="InterPro" id="IPR052710">
    <property type="entry name" value="CAAX_protease"/>
</dbReference>
<protein>
    <recommendedName>
        <fullName evidence="2">CAAX prenyl protease 2/Lysostaphin resistance protein A-like domain-containing protein</fullName>
    </recommendedName>
</protein>
<dbReference type="InterPro" id="IPR003675">
    <property type="entry name" value="Rce1/LyrA-like_dom"/>
</dbReference>
<dbReference type="Proteomes" id="UP000237797">
    <property type="component" value="Unassembled WGS sequence"/>
</dbReference>
<feature type="domain" description="CAAX prenyl protease 2/Lysostaphin resistance protein A-like" evidence="2">
    <location>
        <begin position="128"/>
        <end position="216"/>
    </location>
</feature>
<dbReference type="PANTHER" id="PTHR36435:SF1">
    <property type="entry name" value="CAAX AMINO TERMINAL PROTEASE FAMILY PROTEIN"/>
    <property type="match status" value="1"/>
</dbReference>
<comment type="caution">
    <text evidence="3">The sequence shown here is derived from an EMBL/GenBank/DDBJ whole genome shotgun (WGS) entry which is preliminary data.</text>
</comment>
<feature type="transmembrane region" description="Helical" evidence="1">
    <location>
        <begin position="39"/>
        <end position="60"/>
    </location>
</feature>
<dbReference type="PANTHER" id="PTHR36435">
    <property type="entry name" value="SLR1288 PROTEIN"/>
    <property type="match status" value="1"/>
</dbReference>
<dbReference type="GO" id="GO:0004175">
    <property type="term" value="F:endopeptidase activity"/>
    <property type="evidence" value="ECO:0007669"/>
    <property type="project" value="UniProtKB-ARBA"/>
</dbReference>
<sequence>MKKAWIQLLILLAVTFVFVPLVIENLLYRTLIGWGLSDIIAGNIAGVMIAAALLTAGYLTTRSDSKGSWKERVGLRSFDRSHFPFLMKLSLLSFVIGVACFLLSVWLGADLQNEKAKAVEESFAFFPLLVAFVGAVIISPIYEEIFYRGVMLSVLNRIASDRVALFLQALFFTLAHLPNWNILLLTIINGYLFAHAYRKTGSVFAAAFVHGMVNLLIYIVSVPLKNLEGRSACAPLFPLPEPSQP</sequence>
<dbReference type="GO" id="GO:0080120">
    <property type="term" value="P:CAAX-box protein maturation"/>
    <property type="evidence" value="ECO:0007669"/>
    <property type="project" value="UniProtKB-ARBA"/>
</dbReference>
<accession>A0A2T0LJU5</accession>
<proteinExistence type="predicted"/>
<dbReference type="Pfam" id="PF02517">
    <property type="entry name" value="Rce1-like"/>
    <property type="match status" value="1"/>
</dbReference>
<dbReference type="OrthoDB" id="9782250at2"/>
<evidence type="ECO:0000256" key="1">
    <source>
        <dbReference type="SAM" id="Phobius"/>
    </source>
</evidence>